<keyword evidence="3" id="KW-1185">Reference proteome</keyword>
<organism evidence="2 3">
    <name type="scientific">Anaeromyxobacter diazotrophicus</name>
    <dbReference type="NCBI Taxonomy" id="2590199"/>
    <lineage>
        <taxon>Bacteria</taxon>
        <taxon>Pseudomonadati</taxon>
        <taxon>Myxococcota</taxon>
        <taxon>Myxococcia</taxon>
        <taxon>Myxococcales</taxon>
        <taxon>Cystobacterineae</taxon>
        <taxon>Anaeromyxobacteraceae</taxon>
        <taxon>Anaeromyxobacter</taxon>
    </lineage>
</organism>
<evidence type="ECO:0000259" key="1">
    <source>
        <dbReference type="Pfam" id="PF02737"/>
    </source>
</evidence>
<gene>
    <name evidence="2" type="ORF">AMYX_35560</name>
</gene>
<dbReference type="PANTHER" id="PTHR48075">
    <property type="entry name" value="3-HYDROXYACYL-COA DEHYDROGENASE FAMILY PROTEIN"/>
    <property type="match status" value="1"/>
</dbReference>
<dbReference type="Proteomes" id="UP000503640">
    <property type="component" value="Unassembled WGS sequence"/>
</dbReference>
<dbReference type="EMBL" id="BJTG01000009">
    <property type="protein sequence ID" value="GEJ58815.1"/>
    <property type="molecule type" value="Genomic_DNA"/>
</dbReference>
<dbReference type="InterPro" id="IPR036291">
    <property type="entry name" value="NAD(P)-bd_dom_sf"/>
</dbReference>
<dbReference type="GO" id="GO:0070403">
    <property type="term" value="F:NAD+ binding"/>
    <property type="evidence" value="ECO:0007669"/>
    <property type="project" value="InterPro"/>
</dbReference>
<evidence type="ECO:0000313" key="3">
    <source>
        <dbReference type="Proteomes" id="UP000503640"/>
    </source>
</evidence>
<evidence type="ECO:0000313" key="2">
    <source>
        <dbReference type="EMBL" id="GEJ58815.1"/>
    </source>
</evidence>
<name>A0A7I9VQY5_9BACT</name>
<comment type="caution">
    <text evidence="2">The sequence shown here is derived from an EMBL/GenBank/DDBJ whole genome shotgun (WGS) entry which is preliminary data.</text>
</comment>
<dbReference type="PANTHER" id="PTHR48075:SF5">
    <property type="entry name" value="3-HYDROXYBUTYRYL-COA DEHYDROGENASE"/>
    <property type="match status" value="1"/>
</dbReference>
<dbReference type="Pfam" id="PF02737">
    <property type="entry name" value="3HCDH_N"/>
    <property type="match status" value="1"/>
</dbReference>
<proteinExistence type="predicted"/>
<dbReference type="RefSeq" id="WP_176067733.1">
    <property type="nucleotide sequence ID" value="NZ_BJTG01000009.1"/>
</dbReference>
<accession>A0A7I9VQY5</accession>
<sequence length="178" mass="18539">MREVTLIAVAGAGEDGCQLAREAALAGVTVRLYHPDSAALEGAQARIRREVEAALASGAIGPADKQRALDGILATSDLDEAATHADLAVETDAESEEARRAIVLRLGEACRASTLVATCGGQPDALMDWLPQPGRLVGLRLRPAAVVPGVETTPEVRELAERFARRLAGPVAPPPGPR</sequence>
<dbReference type="AlphaFoldDB" id="A0A7I9VQY5"/>
<dbReference type="InterPro" id="IPR006176">
    <property type="entry name" value="3-OHacyl-CoA_DH_NAD-bd"/>
</dbReference>
<dbReference type="GO" id="GO:0006631">
    <property type="term" value="P:fatty acid metabolic process"/>
    <property type="evidence" value="ECO:0007669"/>
    <property type="project" value="InterPro"/>
</dbReference>
<reference evidence="3" key="1">
    <citation type="journal article" date="2020" name="Appl. Environ. Microbiol.">
        <title>Diazotrophic Anaeromyxobacter Isolates from Soils.</title>
        <authorList>
            <person name="Masuda Y."/>
            <person name="Yamanaka H."/>
            <person name="Xu Z.X."/>
            <person name="Shiratori Y."/>
            <person name="Aono T."/>
            <person name="Amachi S."/>
            <person name="Senoo K."/>
            <person name="Itoh H."/>
        </authorList>
    </citation>
    <scope>NUCLEOTIDE SEQUENCE [LARGE SCALE GENOMIC DNA]</scope>
    <source>
        <strain evidence="3">R267</strain>
    </source>
</reference>
<feature type="domain" description="3-hydroxyacyl-CoA dehydrogenase NAD binding" evidence="1">
    <location>
        <begin position="7"/>
        <end position="153"/>
    </location>
</feature>
<dbReference type="Gene3D" id="3.40.50.720">
    <property type="entry name" value="NAD(P)-binding Rossmann-like Domain"/>
    <property type="match status" value="1"/>
</dbReference>
<protein>
    <recommendedName>
        <fullName evidence="1">3-hydroxyacyl-CoA dehydrogenase NAD binding domain-containing protein</fullName>
    </recommendedName>
</protein>
<dbReference type="SUPFAM" id="SSF51735">
    <property type="entry name" value="NAD(P)-binding Rossmann-fold domains"/>
    <property type="match status" value="1"/>
</dbReference>
<dbReference type="GO" id="GO:0016491">
    <property type="term" value="F:oxidoreductase activity"/>
    <property type="evidence" value="ECO:0007669"/>
    <property type="project" value="TreeGrafter"/>
</dbReference>